<protein>
    <submittedName>
        <fullName evidence="2">Spore coat protein</fullName>
    </submittedName>
</protein>
<dbReference type="Pfam" id="PF07552">
    <property type="entry name" value="Coat_X"/>
    <property type="match status" value="2"/>
</dbReference>
<sequence>MSFEQRAETLYEKMFNELSEEFDQLIEIIDSEHVTINTSNVTEALSLQAMVMTLIILAVQLVIEDQEAASLIAEDLLAVQKLQNKKRIAILVLSSRNVFITLSSTEIVISVLILTELLTVLLSALDII</sequence>
<feature type="domain" description="Spore coat protein X/V" evidence="1">
    <location>
        <begin position="23"/>
        <end position="63"/>
    </location>
</feature>
<dbReference type="EMBL" id="JAQKAB010000003">
    <property type="protein sequence ID" value="MDA7026132.1"/>
    <property type="molecule type" value="Genomic_DNA"/>
</dbReference>
<comment type="caution">
    <text evidence="2">The sequence shown here is derived from an EMBL/GenBank/DDBJ whole genome shotgun (WGS) entry which is preliminary data.</text>
</comment>
<evidence type="ECO:0000313" key="3">
    <source>
        <dbReference type="Proteomes" id="UP001211894"/>
    </source>
</evidence>
<dbReference type="RefSeq" id="WP_271339979.1">
    <property type="nucleotide sequence ID" value="NZ_JAQKAB010000003.1"/>
</dbReference>
<keyword evidence="2" id="KW-0167">Capsid protein</keyword>
<evidence type="ECO:0000259" key="1">
    <source>
        <dbReference type="Pfam" id="PF07552"/>
    </source>
</evidence>
<name>A0ABT4X1I1_9BACI</name>
<dbReference type="Proteomes" id="UP001211894">
    <property type="component" value="Unassembled WGS sequence"/>
</dbReference>
<accession>A0ABT4X1I1</accession>
<feature type="domain" description="Spore coat protein X/V" evidence="1">
    <location>
        <begin position="72"/>
        <end position="127"/>
    </location>
</feature>
<evidence type="ECO:0000313" key="2">
    <source>
        <dbReference type="EMBL" id="MDA7026132.1"/>
    </source>
</evidence>
<gene>
    <name evidence="2" type="ORF">PJ311_05815</name>
</gene>
<organism evidence="2 3">
    <name type="scientific">Bacillus changyiensis</name>
    <dbReference type="NCBI Taxonomy" id="3004103"/>
    <lineage>
        <taxon>Bacteria</taxon>
        <taxon>Bacillati</taxon>
        <taxon>Bacillota</taxon>
        <taxon>Bacilli</taxon>
        <taxon>Bacillales</taxon>
        <taxon>Bacillaceae</taxon>
        <taxon>Bacillus</taxon>
    </lineage>
</organism>
<reference evidence="2 3" key="1">
    <citation type="submission" date="2023-01" db="EMBL/GenBank/DDBJ databases">
        <title>Bacillus changyiensis sp. nov., isolated from a coastal deposit.</title>
        <authorList>
            <person name="Xiao G."/>
            <person name="Lai Q."/>
            <person name="Hu Z."/>
            <person name="Shao Z."/>
        </authorList>
    </citation>
    <scope>NUCLEOTIDE SEQUENCE [LARGE SCALE GENOMIC DNA]</scope>
    <source>
        <strain evidence="2 3">CLL-7-23</strain>
    </source>
</reference>
<keyword evidence="2" id="KW-0946">Virion</keyword>
<keyword evidence="3" id="KW-1185">Reference proteome</keyword>
<proteinExistence type="predicted"/>
<dbReference type="InterPro" id="IPR011428">
    <property type="entry name" value="Spore_coat_X/V"/>
</dbReference>